<accession>A0A381VZS7</accession>
<gene>
    <name evidence="2" type="ORF">METZ01_LOCUS98598</name>
</gene>
<dbReference type="GO" id="GO:0009055">
    <property type="term" value="F:electron transfer activity"/>
    <property type="evidence" value="ECO:0007669"/>
    <property type="project" value="InterPro"/>
</dbReference>
<proteinExistence type="predicted"/>
<dbReference type="GO" id="GO:0016715">
    <property type="term" value="F:oxidoreductase activity, acting on paired donors, with incorporation or reduction of molecular oxygen, reduced ascorbate as one donor, and incorporation of one atom of oxygen"/>
    <property type="evidence" value="ECO:0007669"/>
    <property type="project" value="InterPro"/>
</dbReference>
<dbReference type="SUPFAM" id="SSF46626">
    <property type="entry name" value="Cytochrome c"/>
    <property type="match status" value="1"/>
</dbReference>
<dbReference type="EMBL" id="UINC01010266">
    <property type="protein sequence ID" value="SVA45744.1"/>
    <property type="molecule type" value="Genomic_DNA"/>
</dbReference>
<evidence type="ECO:0000256" key="1">
    <source>
        <dbReference type="ARBA" id="ARBA00023157"/>
    </source>
</evidence>
<organism evidence="2">
    <name type="scientific">marine metagenome</name>
    <dbReference type="NCBI Taxonomy" id="408172"/>
    <lineage>
        <taxon>unclassified sequences</taxon>
        <taxon>metagenomes</taxon>
        <taxon>ecological metagenomes</taxon>
    </lineage>
</organism>
<dbReference type="InterPro" id="IPR014784">
    <property type="entry name" value="Cu2_ascorb_mOase-like_C"/>
</dbReference>
<evidence type="ECO:0000313" key="2">
    <source>
        <dbReference type="EMBL" id="SVA45744.1"/>
    </source>
</evidence>
<reference evidence="2" key="1">
    <citation type="submission" date="2018-05" db="EMBL/GenBank/DDBJ databases">
        <authorList>
            <person name="Lanie J.A."/>
            <person name="Ng W.-L."/>
            <person name="Kazmierczak K.M."/>
            <person name="Andrzejewski T.M."/>
            <person name="Davidsen T.M."/>
            <person name="Wayne K.J."/>
            <person name="Tettelin H."/>
            <person name="Glass J.I."/>
            <person name="Rusch D."/>
            <person name="Podicherti R."/>
            <person name="Tsui H.-C.T."/>
            <person name="Winkler M.E."/>
        </authorList>
    </citation>
    <scope>NUCLEOTIDE SEQUENCE</scope>
</reference>
<dbReference type="GO" id="GO:0020037">
    <property type="term" value="F:heme binding"/>
    <property type="evidence" value="ECO:0007669"/>
    <property type="project" value="InterPro"/>
</dbReference>
<dbReference type="AlphaFoldDB" id="A0A381VZS7"/>
<dbReference type="InterPro" id="IPR036909">
    <property type="entry name" value="Cyt_c-like_dom_sf"/>
</dbReference>
<protein>
    <recommendedName>
        <fullName evidence="3">Cytochrome c domain-containing protein</fullName>
    </recommendedName>
</protein>
<keyword evidence="1" id="KW-1015">Disulfide bond</keyword>
<dbReference type="InterPro" id="IPR008977">
    <property type="entry name" value="PHM/PNGase_F_dom_sf"/>
</dbReference>
<sequence length="459" mass="51275">MNYQCKNKIVFPLAALLSASVGALAQTTEAPTYYGEVLDAFNRNCAECHRSEAPNLGGAQAPFSVLSYEEAKIWAPVISLRLKDGSMPPWGAHRQHQGIFKNERYISNEDKQLLIGWVEAGALQGDPDDQPAIAESELVLSTPPNEPIQAPDGSMWWMGVPDARVAFSEPVEVCEEATDWQPTILMQRTDGDLSKHQWVQATEIRPGSSTMHHSVSNYLGVAVPGRGPQVYPEGWGFLLPADPFITIGMHYAKQPGPGTAVEDNTAGGFLFHEPGDVIDYVVQNTIPMNTDIVIPPGDPNYMATHEHTIQEDILLLALAPHSHYRGKAVKLELQLPGVDELETLLWVPDYDFNWQFHYEYKEPRFVPADAKLHVTWWFDNSADNPANPDPTAEVRYGPRSVDEMMNARYYFTKVEPQGIVVGDAIPESVLAQARRQEQLERGRYERWDTKNLSQLCGPQ</sequence>
<evidence type="ECO:0008006" key="3">
    <source>
        <dbReference type="Google" id="ProtNLM"/>
    </source>
</evidence>
<dbReference type="SUPFAM" id="SSF49742">
    <property type="entry name" value="PHM/PNGase F"/>
    <property type="match status" value="2"/>
</dbReference>
<name>A0A381VZS7_9ZZZZ</name>
<dbReference type="Gene3D" id="2.60.120.230">
    <property type="match status" value="1"/>
</dbReference>